<dbReference type="InterPro" id="IPR010610">
    <property type="entry name" value="EryCIII-like_C"/>
</dbReference>
<dbReference type="Pfam" id="PF03033">
    <property type="entry name" value="Glyco_transf_28"/>
    <property type="match status" value="1"/>
</dbReference>
<feature type="domain" description="Glycosyltransferase family 28 N-terminal" evidence="1">
    <location>
        <begin position="3"/>
        <end position="83"/>
    </location>
</feature>
<gene>
    <name evidence="3" type="primary">rebG_1</name>
    <name evidence="4" type="ORF">CCUG60883_03089</name>
    <name evidence="3" type="ORF">CCUG60885_02832</name>
</gene>
<dbReference type="GO" id="GO:0005975">
    <property type="term" value="P:carbohydrate metabolic process"/>
    <property type="evidence" value="ECO:0007669"/>
    <property type="project" value="InterPro"/>
</dbReference>
<dbReference type="PANTHER" id="PTHR48050">
    <property type="entry name" value="STEROL 3-BETA-GLUCOSYLTRANSFERASE"/>
    <property type="match status" value="1"/>
</dbReference>
<proteinExistence type="predicted"/>
<dbReference type="FunFam" id="3.40.50.2000:FF:000009">
    <property type="entry name" value="Sterol 3-beta-glucosyltransferase UGT80A2"/>
    <property type="match status" value="1"/>
</dbReference>
<dbReference type="InterPro" id="IPR002213">
    <property type="entry name" value="UDP_glucos_trans"/>
</dbReference>
<evidence type="ECO:0000313" key="6">
    <source>
        <dbReference type="Proteomes" id="UP000295685"/>
    </source>
</evidence>
<sequence length="418" mass="45377">MKFVLASYGTRGDIEPCVAVARELLRRGHEVQMAVPPDLIAFVEAAGPTAVPYGPDLQAVLDAHRDFWTHFFRNFWKIRDLIRMRRDVVRPFLQCWKDIVATLTSLAEGADLLFTGVNFEDAAGNVAEYYDIPLATLHFFPLRANGHFVPLLPAPLGRSTMRVGEWLAWQNAKKVEGVQRGELALPKAAAPSPWRITERGSLEIQAYDEVCFPGLAAEWAEHEGRRPFVGALTLDLPTEFDDEVASWISAGAPPVFFGFGSLPVESAAKTLAMINSACDQLGERALVCSAGSDFSDFALAENIKVVDAMNYSAAFPACRAVVHHGGTGTTAAGLRAGVPTLILSTDLDQTLWGARVKRLKVGTSRRFSATTEKTLVADLRTILEPECAARAHEVATRMITAAESVVITADLVESLAAG</sequence>
<dbReference type="Proteomes" id="UP000295685">
    <property type="component" value="Unassembled WGS sequence"/>
</dbReference>
<dbReference type="CDD" id="cd03784">
    <property type="entry name" value="GT1_Gtf-like"/>
    <property type="match status" value="1"/>
</dbReference>
<dbReference type="PANTHER" id="PTHR48050:SF13">
    <property type="entry name" value="STEROL 3-BETA-GLUCOSYLTRANSFERASE UGT80A2"/>
    <property type="match status" value="1"/>
</dbReference>
<protein>
    <submittedName>
        <fullName evidence="3">4'-demethylrebeccamycin synthase</fullName>
        <ecNumber evidence="3">4.3.3.5</ecNumber>
    </submittedName>
</protein>
<accession>A0A4R8SI64</accession>
<keyword evidence="5" id="KW-1185">Reference proteome</keyword>
<dbReference type="InterPro" id="IPR050426">
    <property type="entry name" value="Glycosyltransferase_28"/>
</dbReference>
<evidence type="ECO:0000259" key="1">
    <source>
        <dbReference type="Pfam" id="PF03033"/>
    </source>
</evidence>
<dbReference type="RefSeq" id="WP_134146810.1">
    <property type="nucleotide sequence ID" value="NZ_PECK01000003.1"/>
</dbReference>
<dbReference type="InterPro" id="IPR004276">
    <property type="entry name" value="GlycoTrans_28_N"/>
</dbReference>
<dbReference type="AlphaFoldDB" id="A0A4R8SI64"/>
<keyword evidence="3" id="KW-0456">Lyase</keyword>
<dbReference type="GO" id="GO:0008194">
    <property type="term" value="F:UDP-glycosyltransferase activity"/>
    <property type="evidence" value="ECO:0007669"/>
    <property type="project" value="InterPro"/>
</dbReference>
<dbReference type="EMBL" id="PECK01000003">
    <property type="protein sequence ID" value="TDZ96688.1"/>
    <property type="molecule type" value="Genomic_DNA"/>
</dbReference>
<dbReference type="GO" id="GO:0033072">
    <property type="term" value="P:vancomycin biosynthetic process"/>
    <property type="evidence" value="ECO:0007669"/>
    <property type="project" value="UniProtKB-ARBA"/>
</dbReference>
<organism evidence="3 6">
    <name type="scientific">Mycobacteroides salmoniphilum</name>
    <dbReference type="NCBI Taxonomy" id="404941"/>
    <lineage>
        <taxon>Bacteria</taxon>
        <taxon>Bacillati</taxon>
        <taxon>Actinomycetota</taxon>
        <taxon>Actinomycetes</taxon>
        <taxon>Mycobacteriales</taxon>
        <taxon>Mycobacteriaceae</taxon>
        <taxon>Mycobacteroides</taxon>
    </lineage>
</organism>
<dbReference type="GO" id="GO:0016829">
    <property type="term" value="F:lyase activity"/>
    <property type="evidence" value="ECO:0007669"/>
    <property type="project" value="UniProtKB-KW"/>
</dbReference>
<dbReference type="Pfam" id="PF06722">
    <property type="entry name" value="EryCIII-like_C"/>
    <property type="match status" value="1"/>
</dbReference>
<dbReference type="EMBL" id="PECM01000008">
    <property type="protein sequence ID" value="TEA05783.1"/>
    <property type="molecule type" value="Genomic_DNA"/>
</dbReference>
<comment type="caution">
    <text evidence="3">The sequence shown here is derived from an EMBL/GenBank/DDBJ whole genome shotgun (WGS) entry which is preliminary data.</text>
</comment>
<name>A0A4R8SI64_9MYCO</name>
<evidence type="ECO:0000313" key="5">
    <source>
        <dbReference type="Proteomes" id="UP000294844"/>
    </source>
</evidence>
<dbReference type="Gene3D" id="3.40.50.2000">
    <property type="entry name" value="Glycogen Phosphorylase B"/>
    <property type="match status" value="2"/>
</dbReference>
<dbReference type="SUPFAM" id="SSF53756">
    <property type="entry name" value="UDP-Glycosyltransferase/glycogen phosphorylase"/>
    <property type="match status" value="1"/>
</dbReference>
<dbReference type="EC" id="4.3.3.5" evidence="3"/>
<feature type="domain" description="Erythromycin biosynthesis protein CIII-like C-terminal" evidence="2">
    <location>
        <begin position="298"/>
        <end position="404"/>
    </location>
</feature>
<evidence type="ECO:0000313" key="4">
    <source>
        <dbReference type="EMBL" id="TEA05783.1"/>
    </source>
</evidence>
<dbReference type="Proteomes" id="UP000294844">
    <property type="component" value="Unassembled WGS sequence"/>
</dbReference>
<dbReference type="OrthoDB" id="3253247at2"/>
<reference evidence="5 6" key="1">
    <citation type="journal article" date="2019" name="Sci. Rep.">
        <title>Extended insight into the Mycobacterium chelonae-abscessus complex through whole genome sequencing of Mycobacterium salmoniphilum outbreak and Mycobacterium salmoniphilum-like strains.</title>
        <authorList>
            <person name="Behra P.R.K."/>
            <person name="Das S."/>
            <person name="Pettersson B.M.F."/>
            <person name="Shirreff L."/>
            <person name="DuCote T."/>
            <person name="Jacobsson K.G."/>
            <person name="Ennis D.G."/>
            <person name="Kirsebom L.A."/>
        </authorList>
    </citation>
    <scope>NUCLEOTIDE SEQUENCE [LARGE SCALE GENOMIC DNA]</scope>
    <source>
        <strain evidence="4 5">CCUG 60883</strain>
        <strain evidence="3 6">CCUG 60885</strain>
    </source>
</reference>
<evidence type="ECO:0000259" key="2">
    <source>
        <dbReference type="Pfam" id="PF06722"/>
    </source>
</evidence>
<evidence type="ECO:0000313" key="3">
    <source>
        <dbReference type="EMBL" id="TDZ96688.1"/>
    </source>
</evidence>
<dbReference type="GO" id="GO:0016758">
    <property type="term" value="F:hexosyltransferase activity"/>
    <property type="evidence" value="ECO:0007669"/>
    <property type="project" value="InterPro"/>
</dbReference>